<reference evidence="2 3" key="1">
    <citation type="journal article" date="2009" name="Mikrobiologiia">
        <title>[Phenanthren biodegradation and interaction of Pseudomonas putida BS3701 and Burkholderia sp.BS3702 in plant rhizosphere].</title>
        <authorList>
            <person name="Ovchinnikova A.A."/>
            <person name="Vetrova A.A."/>
            <person name="Filonov A.E."/>
            <person name="Boronin A.M."/>
        </authorList>
    </citation>
    <scope>NUCLEOTIDE SEQUENCE [LARGE SCALE GENOMIC DNA]</scope>
    <source>
        <strain evidence="2 3">BS3701</strain>
    </source>
</reference>
<accession>A0A7D5ZZP7</accession>
<dbReference type="RefSeq" id="WP_180689091.1">
    <property type="nucleotide sequence ID" value="NZ_CP059052.1"/>
</dbReference>
<dbReference type="Proteomes" id="UP000510934">
    <property type="component" value="Chromosome"/>
</dbReference>
<dbReference type="EMBL" id="CP059052">
    <property type="protein sequence ID" value="QLJ14516.1"/>
    <property type="molecule type" value="Genomic_DNA"/>
</dbReference>
<evidence type="ECO:0000313" key="3">
    <source>
        <dbReference type="Proteomes" id="UP000510934"/>
    </source>
</evidence>
<sequence length="153" mass="17211">MTTTLSRLKLLAQLKYDPMKALALCEKLIVAFLTILVFFYLLEIFGLVRDLLFGAAGSGTLGFLAVAMKKMYYDNAFSKLELPAEIELSSIESGLLKMGFCKNKSGGFSRKENKFSMLHQCKSEIIHIEPGKDTMRISGPYEDLQNIYKIFCS</sequence>
<evidence type="ECO:0000256" key="1">
    <source>
        <dbReference type="SAM" id="Phobius"/>
    </source>
</evidence>
<name>A0A7D5ZZP7_PSEPU</name>
<dbReference type="AlphaFoldDB" id="A0A7D5ZZP7"/>
<keyword evidence="1" id="KW-0812">Transmembrane</keyword>
<gene>
    <name evidence="2" type="ORF">H0H12_00750</name>
</gene>
<keyword evidence="1" id="KW-1133">Transmembrane helix</keyword>
<feature type="transmembrane region" description="Helical" evidence="1">
    <location>
        <begin position="21"/>
        <end position="41"/>
    </location>
</feature>
<evidence type="ECO:0000313" key="2">
    <source>
        <dbReference type="EMBL" id="QLJ14516.1"/>
    </source>
</evidence>
<protein>
    <submittedName>
        <fullName evidence="2">Uncharacterized protein</fullName>
    </submittedName>
</protein>
<organism evidence="2 3">
    <name type="scientific">Pseudomonas putida</name>
    <name type="common">Arthrobacter siderocapsulatus</name>
    <dbReference type="NCBI Taxonomy" id="303"/>
    <lineage>
        <taxon>Bacteria</taxon>
        <taxon>Pseudomonadati</taxon>
        <taxon>Pseudomonadota</taxon>
        <taxon>Gammaproteobacteria</taxon>
        <taxon>Pseudomonadales</taxon>
        <taxon>Pseudomonadaceae</taxon>
        <taxon>Pseudomonas</taxon>
    </lineage>
</organism>
<keyword evidence="1" id="KW-0472">Membrane</keyword>
<feature type="transmembrane region" description="Helical" evidence="1">
    <location>
        <begin position="47"/>
        <end position="68"/>
    </location>
</feature>
<proteinExistence type="predicted"/>